<evidence type="ECO:0000313" key="1">
    <source>
        <dbReference type="EMBL" id="DAD66590.1"/>
    </source>
</evidence>
<name>A0A8S5L9L7_9CAUD</name>
<organism evidence="1">
    <name type="scientific">Myoviridae sp. ctPuP5</name>
    <dbReference type="NCBI Taxonomy" id="2823543"/>
    <lineage>
        <taxon>Viruses</taxon>
        <taxon>Duplodnaviria</taxon>
        <taxon>Heunggongvirae</taxon>
        <taxon>Uroviricota</taxon>
        <taxon>Caudoviricetes</taxon>
    </lineage>
</organism>
<sequence length="66" mass="7400">MRKYQLKFKARKVNAIGVIGNNTATVVAENLSEATLLLYDTFENIFDLKVVKETGTKFPKGIVKHS</sequence>
<proteinExistence type="predicted"/>
<protein>
    <submittedName>
        <fullName evidence="1">Uncharacterized protein</fullName>
    </submittedName>
</protein>
<reference evidence="1" key="1">
    <citation type="journal article" date="2021" name="Proc. Natl. Acad. Sci. U.S.A.">
        <title>A Catalog of Tens of Thousands of Viruses from Human Metagenomes Reveals Hidden Associations with Chronic Diseases.</title>
        <authorList>
            <person name="Tisza M.J."/>
            <person name="Buck C.B."/>
        </authorList>
    </citation>
    <scope>NUCLEOTIDE SEQUENCE</scope>
    <source>
        <strain evidence="1">CtPuP5</strain>
    </source>
</reference>
<accession>A0A8S5L9L7</accession>
<dbReference type="EMBL" id="BK014662">
    <property type="protein sequence ID" value="DAD66590.1"/>
    <property type="molecule type" value="Genomic_DNA"/>
</dbReference>